<comment type="caution">
    <text evidence="3">The sequence shown here is derived from an EMBL/GenBank/DDBJ whole genome shotgun (WGS) entry which is preliminary data.</text>
</comment>
<evidence type="ECO:0000256" key="1">
    <source>
        <dbReference type="SAM" id="Phobius"/>
    </source>
</evidence>
<accession>A0A2V5IQC2</accession>
<gene>
    <name evidence="3" type="ORF">CVS30_07905</name>
</gene>
<dbReference type="Proteomes" id="UP000247980">
    <property type="component" value="Unassembled WGS sequence"/>
</dbReference>
<organism evidence="3 4">
    <name type="scientific">Arthrobacter psychrolactophilus</name>
    <dbReference type="NCBI Taxonomy" id="92442"/>
    <lineage>
        <taxon>Bacteria</taxon>
        <taxon>Bacillati</taxon>
        <taxon>Actinomycetota</taxon>
        <taxon>Actinomycetes</taxon>
        <taxon>Micrococcales</taxon>
        <taxon>Micrococcaceae</taxon>
        <taxon>Arthrobacter</taxon>
    </lineage>
</organism>
<feature type="transmembrane region" description="Helical" evidence="1">
    <location>
        <begin position="12"/>
        <end position="36"/>
    </location>
</feature>
<dbReference type="RefSeq" id="WP_110484794.1">
    <property type="nucleotide sequence ID" value="NZ_QJVC01000005.1"/>
</dbReference>
<dbReference type="EMBL" id="QJVC01000005">
    <property type="protein sequence ID" value="PYI38755.1"/>
    <property type="molecule type" value="Genomic_DNA"/>
</dbReference>
<feature type="domain" description="TadE-like" evidence="2">
    <location>
        <begin position="9"/>
        <end position="51"/>
    </location>
</feature>
<dbReference type="OrthoDB" id="5190946at2"/>
<evidence type="ECO:0000313" key="3">
    <source>
        <dbReference type="EMBL" id="PYI38755.1"/>
    </source>
</evidence>
<proteinExistence type="predicted"/>
<keyword evidence="1" id="KW-1133">Transmembrane helix</keyword>
<keyword evidence="1" id="KW-0472">Membrane</keyword>
<dbReference type="InterPro" id="IPR012495">
    <property type="entry name" value="TadE-like_dom"/>
</dbReference>
<reference evidence="3 4" key="1">
    <citation type="submission" date="2018-05" db="EMBL/GenBank/DDBJ databases">
        <title>Genetic diversity of glacier-inhabiting Cryobacterium bacteria in China and description of Cryobacterium mengkeensis sp. nov. and Arthrobacter glacialis sp. nov.</title>
        <authorList>
            <person name="Liu Q."/>
            <person name="Xin Y.-H."/>
        </authorList>
    </citation>
    <scope>NUCLEOTIDE SEQUENCE [LARGE SCALE GENOMIC DNA]</scope>
    <source>
        <strain evidence="3 4">B7</strain>
    </source>
</reference>
<dbReference type="Pfam" id="PF07811">
    <property type="entry name" value="TadE"/>
    <property type="match status" value="1"/>
</dbReference>
<protein>
    <submittedName>
        <fullName evidence="3">Pilus assembly protein TadE</fullName>
    </submittedName>
</protein>
<keyword evidence="4" id="KW-1185">Reference proteome</keyword>
<sequence>MKTQENERGASAVEAAFILPVLLLLVMGIMEFGFLFNQQISASNAAREGARYAAVHYPDDDFSDDEVRVAARNAAPTLADTTPIDISYSGGTCGPGTNVTVTVLPAQGWLIGFIPLTAPQITGVGVMRCGG</sequence>
<evidence type="ECO:0000313" key="4">
    <source>
        <dbReference type="Proteomes" id="UP000247980"/>
    </source>
</evidence>
<evidence type="ECO:0000259" key="2">
    <source>
        <dbReference type="Pfam" id="PF07811"/>
    </source>
</evidence>
<keyword evidence="1" id="KW-0812">Transmembrane</keyword>
<dbReference type="AlphaFoldDB" id="A0A2V5IQC2"/>
<name>A0A2V5IQC2_9MICC</name>